<evidence type="ECO:0000259" key="1">
    <source>
        <dbReference type="Pfam" id="PF12705"/>
    </source>
</evidence>
<evidence type="ECO:0000313" key="2">
    <source>
        <dbReference type="EMBL" id="SDE68845.1"/>
    </source>
</evidence>
<organism evidence="2 3">
    <name type="scientific">Bradyrhizobium brasilense</name>
    <dbReference type="NCBI Taxonomy" id="1419277"/>
    <lineage>
        <taxon>Bacteria</taxon>
        <taxon>Pseudomonadati</taxon>
        <taxon>Pseudomonadota</taxon>
        <taxon>Alphaproteobacteria</taxon>
        <taxon>Hyphomicrobiales</taxon>
        <taxon>Nitrobacteraceae</taxon>
        <taxon>Bradyrhizobium</taxon>
    </lineage>
</organism>
<proteinExistence type="predicted"/>
<dbReference type="Gene3D" id="3.90.320.10">
    <property type="match status" value="1"/>
</dbReference>
<feature type="domain" description="PD-(D/E)XK endonuclease-like" evidence="1">
    <location>
        <begin position="574"/>
        <end position="822"/>
    </location>
</feature>
<dbReference type="Proteomes" id="UP000199245">
    <property type="component" value="Unassembled WGS sequence"/>
</dbReference>
<dbReference type="SUPFAM" id="SSF52980">
    <property type="entry name" value="Restriction endonuclease-like"/>
    <property type="match status" value="1"/>
</dbReference>
<dbReference type="SUPFAM" id="SSF52540">
    <property type="entry name" value="P-loop containing nucleoside triphosphate hydrolases"/>
    <property type="match status" value="1"/>
</dbReference>
<gene>
    <name evidence="2" type="ORF">SAMN05216337_10327</name>
</gene>
<dbReference type="InterPro" id="IPR027417">
    <property type="entry name" value="P-loop_NTPase"/>
</dbReference>
<dbReference type="InterPro" id="IPR011335">
    <property type="entry name" value="Restrct_endonuc-II-like"/>
</dbReference>
<dbReference type="AlphaFoldDB" id="A0A1G7EZV7"/>
<dbReference type="EMBL" id="FMZW01000032">
    <property type="protein sequence ID" value="SDE68845.1"/>
    <property type="molecule type" value="Genomic_DNA"/>
</dbReference>
<reference evidence="2 3" key="1">
    <citation type="submission" date="2016-10" db="EMBL/GenBank/DDBJ databases">
        <authorList>
            <person name="de Groot N.N."/>
        </authorList>
    </citation>
    <scope>NUCLEOTIDE SEQUENCE [LARGE SCALE GENOMIC DNA]</scope>
    <source>
        <strain evidence="2 3">R5</strain>
    </source>
</reference>
<protein>
    <submittedName>
        <fullName evidence="2">PD-(D/E)XK nuclease superfamily protein</fullName>
    </submittedName>
</protein>
<sequence length="882" mass="95386">MQVRRTVVVHTILAGHMARVNAARRNESGVQVMTMGQLAARLAGGLLHLIKLDVLTEVIGNTLQDIEMGELEPIKDLPGMPAAVAATFDKAWRGGIDLSMVGHPRTDALASLEQAVIQRLPASTKRPGDLVAMALQRIGHAPAVIGPLEIQGHSEMSPCWRPLLITLAGIIPVSWIAGPRHVPDWLKGSRVEVIAVPAAEPPVELFSCANQVHEVGEAFRWMRALLAKGVSASDIAIAASSPGDYDDHMFSTARDANLPIHFVHGVKALTTPDGQAAAALAEVLLKGLSQERVRRLLALMHGGPLRDVPGEWTRVLPVDAPLTSAKRWERVLTRTDDADWPDGKNRTADVMELIRLLDRGTESAELAGETLLSGVQRSLWRRALREGPAQALSVTLASLRIEDGIEPAASAIWTSALALASSPRSHVWLLGLNAGRWPRRISEDRLIPDHVLPIEQLDPLPVADGDKRDLKTIVSMAQSVQISFSRRDAEGRMLGRSPLISELNEIYLDRAGTPEHAFSEADRLLARPSEFSGLPIAVSGLACWRDWHRNEITGHDGLIAPAHARLIKLLERPLSATSMKVLLRDPIRFIWRYALGWRVPEDADEPLILDPNAFGTFVHAMLRDAVEVLERDGGIASADAQRIEAALANARDRAVAKWEDAQPVPPDVIWRSTTARGHALASAALAYGLAPLPNQKSWCEIPFGKVDPKSDGRKLPWSLDAPVEIPGTGLLIEGQIDRLDLSGDRSRARVIDYKTGKVGKKLDEVVLKGGAELQRCLYAFAVKTLLGGEVAIEASLLYPNAAEGERAVFPLADLEGALAKISSAVVASRNALLSGLAPPGEDAAGDYNDHAFALPANPGYLQRKLPLAMIKLGAAAAVWKEP</sequence>
<dbReference type="InterPro" id="IPR011604">
    <property type="entry name" value="PDDEXK-like_dom_sf"/>
</dbReference>
<dbReference type="InterPro" id="IPR038726">
    <property type="entry name" value="PDDEXK_AddAB-type"/>
</dbReference>
<accession>A0A1G7EZV7</accession>
<dbReference type="Pfam" id="PF12705">
    <property type="entry name" value="PDDEXK_1"/>
    <property type="match status" value="1"/>
</dbReference>
<evidence type="ECO:0000313" key="3">
    <source>
        <dbReference type="Proteomes" id="UP000199245"/>
    </source>
</evidence>
<name>A0A1G7EZV7_9BRAD</name>
<dbReference type="Gene3D" id="3.40.50.300">
    <property type="entry name" value="P-loop containing nucleotide triphosphate hydrolases"/>
    <property type="match status" value="1"/>
</dbReference>